<name>A0ABD6DBZ8_9EURY</name>
<comment type="caution">
    <text evidence="2">The sequence shown here is derived from an EMBL/GenBank/DDBJ whole genome shotgun (WGS) entry which is preliminary data.</text>
</comment>
<dbReference type="EMBL" id="JBHUDM010000003">
    <property type="protein sequence ID" value="MFD1642653.1"/>
    <property type="molecule type" value="Genomic_DNA"/>
</dbReference>
<reference evidence="2 3" key="1">
    <citation type="journal article" date="2019" name="Int. J. Syst. Evol. Microbiol.">
        <title>The Global Catalogue of Microorganisms (GCM) 10K type strain sequencing project: providing services to taxonomists for standard genome sequencing and annotation.</title>
        <authorList>
            <consortium name="The Broad Institute Genomics Platform"/>
            <consortium name="The Broad Institute Genome Sequencing Center for Infectious Disease"/>
            <person name="Wu L."/>
            <person name="Ma J."/>
        </authorList>
    </citation>
    <scope>NUCLEOTIDE SEQUENCE [LARGE SCALE GENOMIC DNA]</scope>
    <source>
        <strain evidence="2 3">CGMCC 1.10593</strain>
    </source>
</reference>
<keyword evidence="1" id="KW-1133">Transmembrane helix</keyword>
<keyword evidence="3" id="KW-1185">Reference proteome</keyword>
<feature type="transmembrane region" description="Helical" evidence="1">
    <location>
        <begin position="7"/>
        <end position="25"/>
    </location>
</feature>
<dbReference type="Proteomes" id="UP001597052">
    <property type="component" value="Unassembled WGS sequence"/>
</dbReference>
<keyword evidence="1" id="KW-0472">Membrane</keyword>
<proteinExistence type="predicted"/>
<keyword evidence="1" id="KW-0812">Transmembrane</keyword>
<organism evidence="2 3">
    <name type="scientific">Halohasta litorea</name>
    <dbReference type="NCBI Taxonomy" id="869891"/>
    <lineage>
        <taxon>Archaea</taxon>
        <taxon>Methanobacteriati</taxon>
        <taxon>Methanobacteriota</taxon>
        <taxon>Stenosarchaea group</taxon>
        <taxon>Halobacteria</taxon>
        <taxon>Halobacteriales</taxon>
        <taxon>Haloferacaceae</taxon>
        <taxon>Halohasta</taxon>
    </lineage>
</organism>
<dbReference type="AlphaFoldDB" id="A0ABD6DBZ8"/>
<feature type="transmembrane region" description="Helical" evidence="1">
    <location>
        <begin position="31"/>
        <end position="55"/>
    </location>
</feature>
<gene>
    <name evidence="2" type="ORF">ACFSBW_12290</name>
</gene>
<evidence type="ECO:0000313" key="3">
    <source>
        <dbReference type="Proteomes" id="UP001597052"/>
    </source>
</evidence>
<sequence>MVDRPRLQNSIVYGGVVAFALALLVPDPTGAAFVFLFPILTLMGTLLFYWTGWFVTE</sequence>
<evidence type="ECO:0000256" key="1">
    <source>
        <dbReference type="SAM" id="Phobius"/>
    </source>
</evidence>
<protein>
    <submittedName>
        <fullName evidence="2">Uncharacterized protein</fullName>
    </submittedName>
</protein>
<accession>A0ABD6DBZ8</accession>
<dbReference type="RefSeq" id="WP_256396052.1">
    <property type="nucleotide sequence ID" value="NZ_JANHDJ010000003.1"/>
</dbReference>
<evidence type="ECO:0000313" key="2">
    <source>
        <dbReference type="EMBL" id="MFD1642653.1"/>
    </source>
</evidence>